<dbReference type="SMART" id="SM00507">
    <property type="entry name" value="HNHc"/>
    <property type="match status" value="1"/>
</dbReference>
<evidence type="ECO:0000259" key="2">
    <source>
        <dbReference type="SMART" id="SM00507"/>
    </source>
</evidence>
<dbReference type="InterPro" id="IPR003615">
    <property type="entry name" value="HNH_nuc"/>
</dbReference>
<name>A0A2L0EY72_SORCE</name>
<dbReference type="GO" id="GO:0008270">
    <property type="term" value="F:zinc ion binding"/>
    <property type="evidence" value="ECO:0007669"/>
    <property type="project" value="InterPro"/>
</dbReference>
<proteinExistence type="predicted"/>
<evidence type="ECO:0000313" key="4">
    <source>
        <dbReference type="Proteomes" id="UP000238348"/>
    </source>
</evidence>
<sequence>MTAGRIALRLRKLILARDAGRCTFCRCAEGLMGVTFEIDHVVPRCAGGATTLDNLCLCCPTCNRHKAARTHPGGARARRGARSSSAGETSARPGGPARGVCLTPSRARCRRRLACSPRGRGARHAQGDVLAEGAEHTHLVAEVLHEPVGQDQLVEQEAADRGQRPGEGAAALPGRVERLLVADAPHEQAPGEDRDPGGRDHRVEPVARAAPPEPDRRRHGVHRRPRRSALEGRRCHHRAHRRRRHHGAGAQTARHDLAHPGCFPRRLRRRARRGLGRQGRRLRGQRRRLRGQRRRRRRRTRCLGGFRRHTRRHGGRLGGQRRRLGGQRCLRGRGRRRIEAGDDRLRLVVRRALLAADMEVVLAAVMVRVGDRLRATLVLRFRRGFGAFRVHWILHRVPFDDFSETWDADGCANSMPRSRWPVDSAEITATAAPEGGRRERSPSAIRPGRSGLHGAPVLRGLALASLRARRKS</sequence>
<feature type="domain" description="HNH nuclease" evidence="2">
    <location>
        <begin position="9"/>
        <end position="64"/>
    </location>
</feature>
<feature type="compositionally biased region" description="Basic residues" evidence="1">
    <location>
        <begin position="217"/>
        <end position="227"/>
    </location>
</feature>
<evidence type="ECO:0000313" key="3">
    <source>
        <dbReference type="EMBL" id="AUX44215.1"/>
    </source>
</evidence>
<dbReference type="AlphaFoldDB" id="A0A2L0EY72"/>
<feature type="compositionally biased region" description="Basic and acidic residues" evidence="1">
    <location>
        <begin position="186"/>
        <end position="205"/>
    </location>
</feature>
<dbReference type="EMBL" id="CP012673">
    <property type="protein sequence ID" value="AUX44215.1"/>
    <property type="molecule type" value="Genomic_DNA"/>
</dbReference>
<dbReference type="GO" id="GO:0003676">
    <property type="term" value="F:nucleic acid binding"/>
    <property type="evidence" value="ECO:0007669"/>
    <property type="project" value="InterPro"/>
</dbReference>
<feature type="region of interest" description="Disordered" evidence="1">
    <location>
        <begin position="67"/>
        <end position="99"/>
    </location>
</feature>
<feature type="region of interest" description="Disordered" evidence="1">
    <location>
        <begin position="429"/>
        <end position="454"/>
    </location>
</feature>
<dbReference type="PANTHER" id="PTHR33877">
    <property type="entry name" value="SLL1193 PROTEIN"/>
    <property type="match status" value="1"/>
</dbReference>
<dbReference type="InterPro" id="IPR052892">
    <property type="entry name" value="NA-targeting_endonuclease"/>
</dbReference>
<protein>
    <recommendedName>
        <fullName evidence="2">HNH nuclease domain-containing protein</fullName>
    </recommendedName>
</protein>
<organism evidence="3 4">
    <name type="scientific">Sorangium cellulosum</name>
    <name type="common">Polyangium cellulosum</name>
    <dbReference type="NCBI Taxonomy" id="56"/>
    <lineage>
        <taxon>Bacteria</taxon>
        <taxon>Pseudomonadati</taxon>
        <taxon>Myxococcota</taxon>
        <taxon>Polyangia</taxon>
        <taxon>Polyangiales</taxon>
        <taxon>Polyangiaceae</taxon>
        <taxon>Sorangium</taxon>
    </lineage>
</organism>
<dbReference type="Gene3D" id="1.10.30.50">
    <property type="match status" value="1"/>
</dbReference>
<dbReference type="PANTHER" id="PTHR33877:SF2">
    <property type="entry name" value="OS07G0170200 PROTEIN"/>
    <property type="match status" value="1"/>
</dbReference>
<dbReference type="Proteomes" id="UP000238348">
    <property type="component" value="Chromosome"/>
</dbReference>
<dbReference type="GO" id="GO:0004519">
    <property type="term" value="F:endonuclease activity"/>
    <property type="evidence" value="ECO:0007669"/>
    <property type="project" value="InterPro"/>
</dbReference>
<gene>
    <name evidence="3" type="ORF">SOCE26_056790</name>
</gene>
<feature type="compositionally biased region" description="Low complexity" evidence="1">
    <location>
        <begin position="82"/>
        <end position="92"/>
    </location>
</feature>
<evidence type="ECO:0000256" key="1">
    <source>
        <dbReference type="SAM" id="MobiDB-lite"/>
    </source>
</evidence>
<feature type="region of interest" description="Disordered" evidence="1">
    <location>
        <begin position="186"/>
        <end position="253"/>
    </location>
</feature>
<dbReference type="CDD" id="cd00085">
    <property type="entry name" value="HNHc"/>
    <property type="match status" value="1"/>
</dbReference>
<dbReference type="InterPro" id="IPR002711">
    <property type="entry name" value="HNH"/>
</dbReference>
<feature type="region of interest" description="Disordered" evidence="1">
    <location>
        <begin position="270"/>
        <end position="326"/>
    </location>
</feature>
<feature type="compositionally biased region" description="Basic residues" evidence="1">
    <location>
        <begin position="234"/>
        <end position="247"/>
    </location>
</feature>
<accession>A0A2L0EY72</accession>
<reference evidence="3 4" key="1">
    <citation type="submission" date="2015-09" db="EMBL/GenBank/DDBJ databases">
        <title>Sorangium comparison.</title>
        <authorList>
            <person name="Zaburannyi N."/>
            <person name="Bunk B."/>
            <person name="Overmann J."/>
            <person name="Mueller R."/>
        </authorList>
    </citation>
    <scope>NUCLEOTIDE SEQUENCE [LARGE SCALE GENOMIC DNA]</scope>
    <source>
        <strain evidence="3 4">So ce26</strain>
    </source>
</reference>
<dbReference type="Pfam" id="PF01844">
    <property type="entry name" value="HNH"/>
    <property type="match status" value="1"/>
</dbReference>